<dbReference type="Proteomes" id="UP001497383">
    <property type="component" value="Chromosome 1"/>
</dbReference>
<evidence type="ECO:0000256" key="4">
    <source>
        <dbReference type="SAM" id="Coils"/>
    </source>
</evidence>
<dbReference type="RefSeq" id="XP_066827150.1">
    <property type="nucleotide sequence ID" value="XM_066972084.1"/>
</dbReference>
<keyword evidence="3" id="KW-0539">Nucleus</keyword>
<sequence>MSNSDSDFADDDEDDEILQGYLTGKTQFPVQTPNQTTTTLTATTAEVPEVPPLTSQIIEKQGALDPEVQAKLFQADGEIAILKAQLLHLQNVKRDELLDLQQSYDALKRSKNAETEALRDALLKLEDDRQFLKNELITSSSLKRRKLDVHADQERAPSESTPMVEPVEIVREKIVHKFIKDKSDASALIDFWRNNFINGAKRSSFEYLSKACFDFDLITSQGFQVQKKQPISSAILEYMFTMRNLRLDEIIEKLLKVVMEVIDKSLASKLILSVPFLVSSIHCIVNFKPAAVTQNAIKTSVAWLARLAIQYSQLLDTDFEEEPEIGQYNEKLVQVVCLEKFVLIELVETTETLVTLASQFEKNSLMVEIWNEQILSSVFVSIFMPQNTERFKSHAQINILYSVVETLGASISHDTFAFNNDQSDSDIISSLMKVLTVDVPMKDGFRYHGLNRMIGNNTDMELVDLAVPREQDRLGNYIVAIPQPIRRDRSQPRPSSHEIAEKHAMHLLSLRIRVTDLFLSLITQRQSGEFLHDKDHFKSILRVIGLEQKYINESPGSSLIGHRVSLISKLVKIVNYLTQDLRDANDLIYTETMYELYVVLSRIAFGADSLSADIFKLLTKIRNAGFGDKMLMFNDDHGYGYEKRERLVNHVVDSRGFSGKVLASAESDFTNGLEFPYEAETVELARDVLNRFVNHEEADNLYFNMNPESDDALASDAEMNM</sequence>
<accession>A0ABP0ZEI5</accession>
<keyword evidence="2" id="KW-0227">DNA damage</keyword>
<gene>
    <name evidence="5" type="ORF">LODBEIA_P02120</name>
</gene>
<evidence type="ECO:0000256" key="3">
    <source>
        <dbReference type="ARBA" id="ARBA00023242"/>
    </source>
</evidence>
<evidence type="ECO:0000313" key="6">
    <source>
        <dbReference type="Proteomes" id="UP001497383"/>
    </source>
</evidence>
<comment type="subcellular location">
    <subcellularLocation>
        <location evidence="1">Nucleus</location>
    </subcellularLocation>
</comment>
<name>A0ABP0ZEI5_9ASCO</name>
<organism evidence="5 6">
    <name type="scientific">Lodderomyces beijingensis</name>
    <dbReference type="NCBI Taxonomy" id="1775926"/>
    <lineage>
        <taxon>Eukaryota</taxon>
        <taxon>Fungi</taxon>
        <taxon>Dikarya</taxon>
        <taxon>Ascomycota</taxon>
        <taxon>Saccharomycotina</taxon>
        <taxon>Pichiomycetes</taxon>
        <taxon>Debaryomycetaceae</taxon>
        <taxon>Candida/Lodderomyces clade</taxon>
        <taxon>Lodderomyces</taxon>
    </lineage>
</organism>
<dbReference type="InterPro" id="IPR018622">
    <property type="entry name" value="DNA_damage_chkpnt_Lcd1"/>
</dbReference>
<dbReference type="GeneID" id="92205408"/>
<evidence type="ECO:0008006" key="7">
    <source>
        <dbReference type="Google" id="ProtNLM"/>
    </source>
</evidence>
<evidence type="ECO:0000256" key="1">
    <source>
        <dbReference type="ARBA" id="ARBA00004123"/>
    </source>
</evidence>
<feature type="coiled-coil region" evidence="4">
    <location>
        <begin position="108"/>
        <end position="135"/>
    </location>
</feature>
<reference evidence="5 6" key="1">
    <citation type="submission" date="2024-03" db="EMBL/GenBank/DDBJ databases">
        <authorList>
            <person name="Brejova B."/>
        </authorList>
    </citation>
    <scope>NUCLEOTIDE SEQUENCE [LARGE SCALE GENOMIC DNA]</scope>
    <source>
        <strain evidence="5 6">CBS 14171</strain>
    </source>
</reference>
<evidence type="ECO:0000313" key="5">
    <source>
        <dbReference type="EMBL" id="CAK9435485.1"/>
    </source>
</evidence>
<proteinExistence type="predicted"/>
<keyword evidence="4" id="KW-0175">Coiled coil</keyword>
<keyword evidence="6" id="KW-1185">Reference proteome</keyword>
<protein>
    <recommendedName>
        <fullName evidence="7">DNA damage checkpoint protein LCD1</fullName>
    </recommendedName>
</protein>
<evidence type="ECO:0000256" key="2">
    <source>
        <dbReference type="ARBA" id="ARBA00022763"/>
    </source>
</evidence>
<dbReference type="Pfam" id="PF09798">
    <property type="entry name" value="LCD1"/>
    <property type="match status" value="1"/>
</dbReference>
<dbReference type="EMBL" id="OZ022405">
    <property type="protein sequence ID" value="CAK9435485.1"/>
    <property type="molecule type" value="Genomic_DNA"/>
</dbReference>